<protein>
    <submittedName>
        <fullName evidence="3">Uncharacterized protein LOC118280395 isoform X1</fullName>
    </submittedName>
</protein>
<evidence type="ECO:0000256" key="1">
    <source>
        <dbReference type="SAM" id="Phobius"/>
    </source>
</evidence>
<dbReference type="Proteomes" id="UP000829999">
    <property type="component" value="Chromosome 21"/>
</dbReference>
<keyword evidence="1" id="KW-0472">Membrane</keyword>
<dbReference type="RefSeq" id="XP_035456287.2">
    <property type="nucleotide sequence ID" value="XM_035600394.2"/>
</dbReference>
<feature type="transmembrane region" description="Helical" evidence="1">
    <location>
        <begin position="209"/>
        <end position="234"/>
    </location>
</feature>
<sequence>MISFQQVFFTTLAVNVWTQYPDFNCNIRDRTLSCFSGIIEIKAWWYQRYTWPVARDRYHLYYTKTEQRKSVFIMKIYKFDNNSQLIMKSDSEKYYNVSVEKKEIEHFQPEIIYIDENQETYEFTCKHAASKVCVLKRNGTVIERHLYSPYMTYTKNAINNIYCCIRIKTYKNIEGTTTTERIIEQFTQILRKPTESNETDTSVTEITAAYLGLLIAIPAVLLAAVLIPIVYVCCKKTPQQKPLPNTTIPPWEPFYSNRMFQKYSNEAIYILPENNHIYARIKDVRTHQNYYYNYTYNEEHKQSMMKRFSM</sequence>
<evidence type="ECO:0000313" key="2">
    <source>
        <dbReference type="Proteomes" id="UP000829999"/>
    </source>
</evidence>
<organism evidence="2 3">
    <name type="scientific">Spodoptera frugiperda</name>
    <name type="common">Fall armyworm</name>
    <dbReference type="NCBI Taxonomy" id="7108"/>
    <lineage>
        <taxon>Eukaryota</taxon>
        <taxon>Metazoa</taxon>
        <taxon>Ecdysozoa</taxon>
        <taxon>Arthropoda</taxon>
        <taxon>Hexapoda</taxon>
        <taxon>Insecta</taxon>
        <taxon>Pterygota</taxon>
        <taxon>Neoptera</taxon>
        <taxon>Endopterygota</taxon>
        <taxon>Lepidoptera</taxon>
        <taxon>Glossata</taxon>
        <taxon>Ditrysia</taxon>
        <taxon>Noctuoidea</taxon>
        <taxon>Noctuidae</taxon>
        <taxon>Amphipyrinae</taxon>
        <taxon>Spodoptera</taxon>
    </lineage>
</organism>
<proteinExistence type="predicted"/>
<keyword evidence="2" id="KW-1185">Reference proteome</keyword>
<dbReference type="GeneID" id="118280395"/>
<accession>A0A9R0DJ36</accession>
<gene>
    <name evidence="3" type="primary">LOC118280395</name>
</gene>
<dbReference type="AlphaFoldDB" id="A0A9R0DJ36"/>
<keyword evidence="1" id="KW-0812">Transmembrane</keyword>
<name>A0A9R0DJ36_SPOFR</name>
<keyword evidence="1" id="KW-1133">Transmembrane helix</keyword>
<reference evidence="3" key="1">
    <citation type="submission" date="2025-08" db="UniProtKB">
        <authorList>
            <consortium name="RefSeq"/>
        </authorList>
    </citation>
    <scope>IDENTIFICATION</scope>
    <source>
        <tissue evidence="3">Whole larval tissue</tissue>
    </source>
</reference>
<evidence type="ECO:0000313" key="3">
    <source>
        <dbReference type="RefSeq" id="XP_035456287.2"/>
    </source>
</evidence>